<reference evidence="2" key="1">
    <citation type="submission" date="2020-08" db="EMBL/GenBank/DDBJ databases">
        <title>Multicomponent nature underlies the extraordinary mechanical properties of spider dragline silk.</title>
        <authorList>
            <person name="Kono N."/>
            <person name="Nakamura H."/>
            <person name="Mori M."/>
            <person name="Yoshida Y."/>
            <person name="Ohtoshi R."/>
            <person name="Malay A.D."/>
            <person name="Moran D.A.P."/>
            <person name="Tomita M."/>
            <person name="Numata K."/>
            <person name="Arakawa K."/>
        </authorList>
    </citation>
    <scope>NUCLEOTIDE SEQUENCE</scope>
</reference>
<keyword evidence="1" id="KW-0732">Signal</keyword>
<evidence type="ECO:0000313" key="3">
    <source>
        <dbReference type="Proteomes" id="UP000886998"/>
    </source>
</evidence>
<organism evidence="2 3">
    <name type="scientific">Trichonephila inaurata madagascariensis</name>
    <dbReference type="NCBI Taxonomy" id="2747483"/>
    <lineage>
        <taxon>Eukaryota</taxon>
        <taxon>Metazoa</taxon>
        <taxon>Ecdysozoa</taxon>
        <taxon>Arthropoda</taxon>
        <taxon>Chelicerata</taxon>
        <taxon>Arachnida</taxon>
        <taxon>Araneae</taxon>
        <taxon>Araneomorphae</taxon>
        <taxon>Entelegynae</taxon>
        <taxon>Araneoidea</taxon>
        <taxon>Nephilidae</taxon>
        <taxon>Trichonephila</taxon>
        <taxon>Trichonephila inaurata</taxon>
    </lineage>
</organism>
<feature type="chain" id="PRO_5036484515" description="Granulins domain-containing protein" evidence="1">
    <location>
        <begin position="21"/>
        <end position="178"/>
    </location>
</feature>
<sequence length="178" mass="19383">MNTIGMFFVVAISLIGIASAIPNELSAALVNKPDTSLPQNTMMGQTLKDLDIEICPDNVHLCPGTAECCKGEDGKYDCCPKASVPIAGDCCHQLGFIWTCCTSLFDVGLRNWNSIKTSDAVNREKKFILYGHSVPKENSVPVLLGLRGDYKGQIPSICIRQILAYRMSQVQHLPDHAG</sequence>
<accession>A0A8X6KC64</accession>
<evidence type="ECO:0008006" key="4">
    <source>
        <dbReference type="Google" id="ProtNLM"/>
    </source>
</evidence>
<dbReference type="EMBL" id="BMAV01025149">
    <property type="protein sequence ID" value="GFS38877.1"/>
    <property type="molecule type" value="Genomic_DNA"/>
</dbReference>
<evidence type="ECO:0000313" key="2">
    <source>
        <dbReference type="EMBL" id="GFS38877.1"/>
    </source>
</evidence>
<dbReference type="AlphaFoldDB" id="A0A8X6KC64"/>
<keyword evidence="3" id="KW-1185">Reference proteome</keyword>
<comment type="caution">
    <text evidence="2">The sequence shown here is derived from an EMBL/GenBank/DDBJ whole genome shotgun (WGS) entry which is preliminary data.</text>
</comment>
<name>A0A8X6KC64_9ARAC</name>
<dbReference type="Proteomes" id="UP000886998">
    <property type="component" value="Unassembled WGS sequence"/>
</dbReference>
<dbReference type="SUPFAM" id="SSF57277">
    <property type="entry name" value="Granulin repeat"/>
    <property type="match status" value="1"/>
</dbReference>
<protein>
    <recommendedName>
        <fullName evidence="4">Granulins domain-containing protein</fullName>
    </recommendedName>
</protein>
<evidence type="ECO:0000256" key="1">
    <source>
        <dbReference type="SAM" id="SignalP"/>
    </source>
</evidence>
<gene>
    <name evidence="2" type="primary">NCL1_21408</name>
    <name evidence="2" type="ORF">TNIN_132601</name>
</gene>
<feature type="signal peptide" evidence="1">
    <location>
        <begin position="1"/>
        <end position="20"/>
    </location>
</feature>
<proteinExistence type="predicted"/>